<evidence type="ECO:0000256" key="1">
    <source>
        <dbReference type="ARBA" id="ARBA00023604"/>
    </source>
</evidence>
<evidence type="ECO:0000313" key="2">
    <source>
        <dbReference type="EMBL" id="PKS09263.1"/>
    </source>
</evidence>
<dbReference type="VEuPathDB" id="FungiDB:jhhlp_003877"/>
<dbReference type="InterPro" id="IPR044053">
    <property type="entry name" value="AsaB-like"/>
</dbReference>
<organism evidence="2 3">
    <name type="scientific">Lomentospora prolificans</name>
    <dbReference type="NCBI Taxonomy" id="41688"/>
    <lineage>
        <taxon>Eukaryota</taxon>
        <taxon>Fungi</taxon>
        <taxon>Dikarya</taxon>
        <taxon>Ascomycota</taxon>
        <taxon>Pezizomycotina</taxon>
        <taxon>Sordariomycetes</taxon>
        <taxon>Hypocreomycetidae</taxon>
        <taxon>Microascales</taxon>
        <taxon>Microascaceae</taxon>
        <taxon>Lomentospora</taxon>
    </lineage>
</organism>
<dbReference type="EMBL" id="NLAX01000010">
    <property type="protein sequence ID" value="PKS09263.1"/>
    <property type="molecule type" value="Genomic_DNA"/>
</dbReference>
<accession>A0A2N3N9Z8</accession>
<dbReference type="PANTHER" id="PTHR34598">
    <property type="entry name" value="BLL6449 PROTEIN"/>
    <property type="match status" value="1"/>
</dbReference>
<protein>
    <submittedName>
        <fullName evidence="2">Uncharacterized protein</fullName>
    </submittedName>
</protein>
<proteinExistence type="inferred from homology"/>
<comment type="caution">
    <text evidence="2">The sequence shown here is derived from an EMBL/GenBank/DDBJ whole genome shotgun (WGS) entry which is preliminary data.</text>
</comment>
<dbReference type="InParanoid" id="A0A2N3N9Z8"/>
<keyword evidence="3" id="KW-1185">Reference proteome</keyword>
<gene>
    <name evidence="2" type="ORF">jhhlp_003877</name>
</gene>
<evidence type="ECO:0000313" key="3">
    <source>
        <dbReference type="Proteomes" id="UP000233524"/>
    </source>
</evidence>
<name>A0A2N3N9Z8_9PEZI</name>
<dbReference type="NCBIfam" id="NF041278">
    <property type="entry name" value="CmcJ_NvfI_EfuI"/>
    <property type="match status" value="1"/>
</dbReference>
<dbReference type="AlphaFoldDB" id="A0A2N3N9Z8"/>
<dbReference type="GO" id="GO:0016491">
    <property type="term" value="F:oxidoreductase activity"/>
    <property type="evidence" value="ECO:0007669"/>
    <property type="project" value="InterPro"/>
</dbReference>
<sequence>MARETTPGQHPSSPESEISFLRLPAARPRARVGRAKICLSASGKRVQMQYRSRDDVFVIRRTLTSAWFGSSKTVVNERPMVGHEMDIEDITGDEDKYTLDAHGFEFSKNLDFASEDELKTGYFLEAEQLVKDITGASKVVIFNHRIRRGPADWHRIGENNTIHRHQSYDGAESVLRWHVSVPEAKPDVKQGARYQIVNLWRPLATVIKDPLALAEATSVAEDDLVFATITYPNKKRETWTVKHNAGHR</sequence>
<dbReference type="OrthoDB" id="412788at2759"/>
<dbReference type="PANTHER" id="PTHR34598:SF3">
    <property type="entry name" value="OXIDOREDUCTASE AN1597"/>
    <property type="match status" value="1"/>
</dbReference>
<dbReference type="Proteomes" id="UP000233524">
    <property type="component" value="Unassembled WGS sequence"/>
</dbReference>
<reference evidence="2 3" key="1">
    <citation type="journal article" date="2017" name="G3 (Bethesda)">
        <title>First Draft Genome Sequence of the Pathogenic Fungus Lomentospora prolificans (Formerly Scedosporium prolificans).</title>
        <authorList>
            <person name="Luo R."/>
            <person name="Zimin A."/>
            <person name="Workman R."/>
            <person name="Fan Y."/>
            <person name="Pertea G."/>
            <person name="Grossman N."/>
            <person name="Wear M.P."/>
            <person name="Jia B."/>
            <person name="Miller H."/>
            <person name="Casadevall A."/>
            <person name="Timp W."/>
            <person name="Zhang S.X."/>
            <person name="Salzberg S.L."/>
        </authorList>
    </citation>
    <scope>NUCLEOTIDE SEQUENCE [LARGE SCALE GENOMIC DNA]</scope>
    <source>
        <strain evidence="2 3">JHH-5317</strain>
    </source>
</reference>
<dbReference type="STRING" id="41688.A0A2N3N9Z8"/>
<comment type="similarity">
    <text evidence="1">Belongs to the asaB hydroxylase/desaturase family.</text>
</comment>